<dbReference type="GeneID" id="73346290"/>
<evidence type="ECO:0000256" key="1">
    <source>
        <dbReference type="SAM" id="SignalP"/>
    </source>
</evidence>
<dbReference type="EMBL" id="CP019478">
    <property type="protein sequence ID" value="UQC86814.1"/>
    <property type="molecule type" value="Genomic_DNA"/>
</dbReference>
<accession>A0A9Q8WKK6</accession>
<gene>
    <name evidence="2" type="ORF">CLUP02_12316</name>
</gene>
<dbReference type="KEGG" id="clup:CLUP02_12316"/>
<proteinExistence type="predicted"/>
<evidence type="ECO:0000313" key="3">
    <source>
        <dbReference type="Proteomes" id="UP000830671"/>
    </source>
</evidence>
<feature type="signal peptide" evidence="1">
    <location>
        <begin position="1"/>
        <end position="22"/>
    </location>
</feature>
<keyword evidence="1" id="KW-0732">Signal</keyword>
<feature type="chain" id="PRO_5040123217" description="Secreted protein" evidence="1">
    <location>
        <begin position="23"/>
        <end position="136"/>
    </location>
</feature>
<sequence length="136" mass="15064">MFPYSLQILCLLLFLTLPKLCPNPHPIKPAFPLRLWSRRFAPTSTGRGVRSPPMRALEALQTLQMPRTCCSSRVHLCKKILPTCRGKARALHVVYGVGSVWCGRCLGASGCLMPTPPLARVPVPNAQRQPRSCFSL</sequence>
<keyword evidence="3" id="KW-1185">Reference proteome</keyword>
<dbReference type="RefSeq" id="XP_049148425.1">
    <property type="nucleotide sequence ID" value="XM_049291280.1"/>
</dbReference>
<dbReference type="AlphaFoldDB" id="A0A9Q8WKK6"/>
<protein>
    <recommendedName>
        <fullName evidence="4">Secreted protein</fullName>
    </recommendedName>
</protein>
<dbReference type="Proteomes" id="UP000830671">
    <property type="component" value="Chromosome 6"/>
</dbReference>
<organism evidence="2 3">
    <name type="scientific">Colletotrichum lupini</name>
    <dbReference type="NCBI Taxonomy" id="145971"/>
    <lineage>
        <taxon>Eukaryota</taxon>
        <taxon>Fungi</taxon>
        <taxon>Dikarya</taxon>
        <taxon>Ascomycota</taxon>
        <taxon>Pezizomycotina</taxon>
        <taxon>Sordariomycetes</taxon>
        <taxon>Hypocreomycetidae</taxon>
        <taxon>Glomerellales</taxon>
        <taxon>Glomerellaceae</taxon>
        <taxon>Colletotrichum</taxon>
        <taxon>Colletotrichum acutatum species complex</taxon>
    </lineage>
</organism>
<name>A0A9Q8WKK6_9PEZI</name>
<evidence type="ECO:0000313" key="2">
    <source>
        <dbReference type="EMBL" id="UQC86814.1"/>
    </source>
</evidence>
<evidence type="ECO:0008006" key="4">
    <source>
        <dbReference type="Google" id="ProtNLM"/>
    </source>
</evidence>
<reference evidence="2" key="1">
    <citation type="journal article" date="2021" name="Mol. Plant Microbe Interact.">
        <title>Complete Genome Sequence of the Plant-Pathogenic Fungus Colletotrichum lupini.</title>
        <authorList>
            <person name="Baroncelli R."/>
            <person name="Pensec F."/>
            <person name="Da Lio D."/>
            <person name="Boufleur T."/>
            <person name="Vicente I."/>
            <person name="Sarrocco S."/>
            <person name="Picot A."/>
            <person name="Baraldi E."/>
            <person name="Sukno S."/>
            <person name="Thon M."/>
            <person name="Le Floch G."/>
        </authorList>
    </citation>
    <scope>NUCLEOTIDE SEQUENCE</scope>
    <source>
        <strain evidence="2">IMI 504893</strain>
    </source>
</reference>